<evidence type="ECO:0000313" key="3">
    <source>
        <dbReference type="Proteomes" id="UP000187059"/>
    </source>
</evidence>
<proteinExistence type="predicted"/>
<keyword evidence="1" id="KW-0472">Membrane</keyword>
<dbReference type="InterPro" id="IPR021737">
    <property type="entry name" value="Phage_phiKZ_Orf197"/>
</dbReference>
<keyword evidence="1" id="KW-1133">Transmembrane helix</keyword>
<dbReference type="OrthoDB" id="8536716at2"/>
<dbReference type="RefSeq" id="WP_076703612.1">
    <property type="nucleotide sequence ID" value="NZ_CP015093.1"/>
</dbReference>
<dbReference type="Proteomes" id="UP000187059">
    <property type="component" value="Chromosome"/>
</dbReference>
<dbReference type="Pfam" id="PF11750">
    <property type="entry name" value="DUF3307"/>
    <property type="match status" value="1"/>
</dbReference>
<feature type="transmembrane region" description="Helical" evidence="1">
    <location>
        <begin position="37"/>
        <end position="66"/>
    </location>
</feature>
<organism evidence="2 3">
    <name type="scientific">Salipiger abyssi</name>
    <dbReference type="NCBI Taxonomy" id="1250539"/>
    <lineage>
        <taxon>Bacteria</taxon>
        <taxon>Pseudomonadati</taxon>
        <taxon>Pseudomonadota</taxon>
        <taxon>Alphaproteobacteria</taxon>
        <taxon>Rhodobacterales</taxon>
        <taxon>Roseobacteraceae</taxon>
        <taxon>Salipiger</taxon>
    </lineage>
</organism>
<evidence type="ECO:0000313" key="2">
    <source>
        <dbReference type="EMBL" id="APZ54286.1"/>
    </source>
</evidence>
<accession>A0A1P8UY48</accession>
<feature type="transmembrane region" description="Helical" evidence="1">
    <location>
        <begin position="115"/>
        <end position="136"/>
    </location>
</feature>
<dbReference type="AlphaFoldDB" id="A0A1P8UY48"/>
<keyword evidence="3" id="KW-1185">Reference proteome</keyword>
<dbReference type="EMBL" id="CP015093">
    <property type="protein sequence ID" value="APZ54286.1"/>
    <property type="molecule type" value="Genomic_DNA"/>
</dbReference>
<sequence length="234" mass="23893">MIETFAALLLAHMLADFIAQTPGMAEGKRHPGIMALHGALVFALSAAALGGGWQVALAVAGAHLVIDAVKTWALPAPVRATLTVFIVDQTAHLATLGAAALLRPDTAATGLWAPWLAQLTVPAIVVAGAIATILAGGHAVGRLMARYSAEEVPQGLPDAGRLIGQLERAMILLLVLIGEPAGIGFLIAAKSVLRFDTAAKEQKAGEYVIIGTLASFAWALAAAHATMALIAAAP</sequence>
<feature type="transmembrane region" description="Helical" evidence="1">
    <location>
        <begin position="169"/>
        <end position="188"/>
    </location>
</feature>
<feature type="transmembrane region" description="Helical" evidence="1">
    <location>
        <begin position="208"/>
        <end position="233"/>
    </location>
</feature>
<protein>
    <submittedName>
        <fullName evidence="2">Putative DUF3307 protein</fullName>
    </submittedName>
</protein>
<reference evidence="2 3" key="1">
    <citation type="submission" date="2016-04" db="EMBL/GenBank/DDBJ databases">
        <title>Deep-sea bacteria in the southern Pacific.</title>
        <authorList>
            <person name="Tang K."/>
        </authorList>
    </citation>
    <scope>NUCLEOTIDE SEQUENCE [LARGE SCALE GENOMIC DNA]</scope>
    <source>
        <strain evidence="2 3">JLT2014</strain>
    </source>
</reference>
<keyword evidence="1" id="KW-0812">Transmembrane</keyword>
<evidence type="ECO:0000256" key="1">
    <source>
        <dbReference type="SAM" id="Phobius"/>
    </source>
</evidence>
<dbReference type="KEGG" id="paby:Ga0080574_TMP3952"/>
<name>A0A1P8UY48_9RHOB</name>
<dbReference type="STRING" id="1250539.Ga0080574_TMP3952"/>
<gene>
    <name evidence="2" type="ORF">Ga0080574_TMP3952</name>
</gene>